<dbReference type="EMBL" id="CP109968">
    <property type="protein sequence ID" value="UYZ07429.1"/>
    <property type="molecule type" value="Genomic_DNA"/>
</dbReference>
<dbReference type="AlphaFoldDB" id="A0A9X9K9E3"/>
<protein>
    <submittedName>
        <fullName evidence="1">Uncharacterized protein</fullName>
    </submittedName>
</protein>
<sequence length="140" mass="15558">MGYEDTQSRSLVISETPGALQRKWKVPALFPLCPSTSSDAPLATYFEGLYVGDVAVITRFGQTTIGDTAMTPDGRSILLLGEHGEEAIKPWSLMQITFENGYFVHESHGMFFSREGAEKEFTLAQGLPWEGEETIDDFCR</sequence>
<dbReference type="KEGG" id="asal:CFBP5507_14600"/>
<evidence type="ECO:0000313" key="1">
    <source>
        <dbReference type="EMBL" id="UYZ07429.1"/>
    </source>
</evidence>
<dbReference type="RefSeq" id="WP_246666529.1">
    <property type="nucleotide sequence ID" value="NZ_CP109968.1"/>
</dbReference>
<gene>
    <name evidence="1" type="ORF">CFBP5507_14600</name>
</gene>
<accession>A0A9X9K9E3</accession>
<name>A0A9X9K9E3_9HYPH</name>
<reference evidence="1" key="1">
    <citation type="submission" date="2022-10" db="EMBL/GenBank/DDBJ databases">
        <title>Complete genome sequence of Agrobacterium salinitolerans CFBP5507.</title>
        <authorList>
            <person name="Tchabashvili S."/>
            <person name="Yen H.-C."/>
            <person name="Haryono M."/>
            <person name="Lin Y.-C."/>
            <person name="Lai E.-M."/>
            <person name="Kuo C.-H."/>
        </authorList>
    </citation>
    <scope>NUCLEOTIDE SEQUENCE</scope>
    <source>
        <strain evidence="1">CFBP5507</strain>
    </source>
</reference>
<evidence type="ECO:0000313" key="2">
    <source>
        <dbReference type="Proteomes" id="UP000298735"/>
    </source>
</evidence>
<organism evidence="1 2">
    <name type="scientific">Agrobacterium salinitolerans</name>
    <dbReference type="NCBI Taxonomy" id="1183413"/>
    <lineage>
        <taxon>Bacteria</taxon>
        <taxon>Pseudomonadati</taxon>
        <taxon>Pseudomonadota</taxon>
        <taxon>Alphaproteobacteria</taxon>
        <taxon>Hyphomicrobiales</taxon>
        <taxon>Rhizobiaceae</taxon>
        <taxon>Rhizobium/Agrobacterium group</taxon>
        <taxon>Agrobacterium</taxon>
    </lineage>
</organism>
<dbReference type="Proteomes" id="UP000298735">
    <property type="component" value="Chromosome Circular"/>
</dbReference>
<proteinExistence type="predicted"/>